<sequence>LYVALSRGISHETTWVLAKRNKAIDPNEKRTKNIVYRDVLES</sequence>
<evidence type="ECO:0000313" key="2">
    <source>
        <dbReference type="Proteomes" id="UP000095767"/>
    </source>
</evidence>
<protein>
    <submittedName>
        <fullName evidence="1">Uncharacterized protein</fullName>
    </submittedName>
</protein>
<dbReference type="AlphaFoldDB" id="A0A1E5UUE7"/>
<accession>A0A1E5UUE7</accession>
<organism evidence="1 2">
    <name type="scientific">Dichanthelium oligosanthes</name>
    <dbReference type="NCBI Taxonomy" id="888268"/>
    <lineage>
        <taxon>Eukaryota</taxon>
        <taxon>Viridiplantae</taxon>
        <taxon>Streptophyta</taxon>
        <taxon>Embryophyta</taxon>
        <taxon>Tracheophyta</taxon>
        <taxon>Spermatophyta</taxon>
        <taxon>Magnoliopsida</taxon>
        <taxon>Liliopsida</taxon>
        <taxon>Poales</taxon>
        <taxon>Poaceae</taxon>
        <taxon>PACMAD clade</taxon>
        <taxon>Panicoideae</taxon>
        <taxon>Panicodae</taxon>
        <taxon>Paniceae</taxon>
        <taxon>Dichantheliinae</taxon>
        <taxon>Dichanthelium</taxon>
    </lineage>
</organism>
<dbReference type="EMBL" id="LWDX02062629">
    <property type="protein sequence ID" value="OEL16552.1"/>
    <property type="molecule type" value="Genomic_DNA"/>
</dbReference>
<gene>
    <name evidence="1" type="ORF">BAE44_0022429</name>
</gene>
<dbReference type="Proteomes" id="UP000095767">
    <property type="component" value="Unassembled WGS sequence"/>
</dbReference>
<reference evidence="1 2" key="1">
    <citation type="submission" date="2016-09" db="EMBL/GenBank/DDBJ databases">
        <title>The draft genome of Dichanthelium oligosanthes: A C3 panicoid grass species.</title>
        <authorList>
            <person name="Studer A.J."/>
            <person name="Schnable J.C."/>
            <person name="Brutnell T.P."/>
        </authorList>
    </citation>
    <scope>NUCLEOTIDE SEQUENCE [LARGE SCALE GENOMIC DNA]</scope>
    <source>
        <strain evidence="2">cv. Kellogg 1175</strain>
        <tissue evidence="1">Leaf</tissue>
    </source>
</reference>
<feature type="non-terminal residue" evidence="1">
    <location>
        <position position="1"/>
    </location>
</feature>
<keyword evidence="2" id="KW-1185">Reference proteome</keyword>
<evidence type="ECO:0000313" key="1">
    <source>
        <dbReference type="EMBL" id="OEL16552.1"/>
    </source>
</evidence>
<dbReference type="OrthoDB" id="683365at2759"/>
<comment type="caution">
    <text evidence="1">The sequence shown here is derived from an EMBL/GenBank/DDBJ whole genome shotgun (WGS) entry which is preliminary data.</text>
</comment>
<name>A0A1E5UUE7_9POAL</name>
<proteinExistence type="predicted"/>
<dbReference type="STRING" id="888268.A0A1E5UUE7"/>